<proteinExistence type="inferred from homology"/>
<evidence type="ECO:0000313" key="6">
    <source>
        <dbReference type="EMBL" id="AGX45193.1"/>
    </source>
</evidence>
<reference evidence="6 7" key="1">
    <citation type="journal article" date="2013" name="Genome Announc.">
        <title>Complete Genome Sequence of the Solvent Producer Clostridium saccharobutylicum NCP262 (DSM 13864).</title>
        <authorList>
            <person name="Poehlein A."/>
            <person name="Hartwich K."/>
            <person name="Krabben P."/>
            <person name="Ehrenreich A."/>
            <person name="Liebl W."/>
            <person name="Durre P."/>
            <person name="Gottschalk G."/>
            <person name="Daniel R."/>
        </authorList>
    </citation>
    <scope>NUCLEOTIDE SEQUENCE [LARGE SCALE GENOMIC DNA]</scope>
    <source>
        <strain evidence="6">DSM 13864</strain>
    </source>
</reference>
<evidence type="ECO:0000256" key="4">
    <source>
        <dbReference type="ARBA" id="ARBA00022679"/>
    </source>
</evidence>
<evidence type="ECO:0000259" key="5">
    <source>
        <dbReference type="Pfam" id="PF00535"/>
    </source>
</evidence>
<dbReference type="GO" id="GO:0016757">
    <property type="term" value="F:glycosyltransferase activity"/>
    <property type="evidence" value="ECO:0007669"/>
    <property type="project" value="UniProtKB-KW"/>
</dbReference>
<accession>U5MXC0</accession>
<dbReference type="EMBL" id="CP006721">
    <property type="protein sequence ID" value="AGX45193.1"/>
    <property type="molecule type" value="Genomic_DNA"/>
</dbReference>
<evidence type="ECO:0000256" key="2">
    <source>
        <dbReference type="ARBA" id="ARBA00006739"/>
    </source>
</evidence>
<dbReference type="SUPFAM" id="SSF53448">
    <property type="entry name" value="Nucleotide-diphospho-sugar transferases"/>
    <property type="match status" value="1"/>
</dbReference>
<dbReference type="PANTHER" id="PTHR43179">
    <property type="entry name" value="RHAMNOSYLTRANSFERASE WBBL"/>
    <property type="match status" value="1"/>
</dbReference>
<evidence type="ECO:0000256" key="1">
    <source>
        <dbReference type="ARBA" id="ARBA00004776"/>
    </source>
</evidence>
<sequence length="293" mass="33912">MNNTPLVFIILVNYKGVDHTIECIKSLNEITYSNYKIIVVDNDSQDNSVNKLKEYKKNFILIENKINTGFAGGNNLGINYAIKNNADYVLLLNNDTTVEPNFLDELINKTSPEIGINIGKILFYYDKSMLWYAGGRINALKGCTDVNGFEKDNGQYDEEKYVTFASGCCMLISKEVLNKVGMLMEEYFLYFEDTDYCAKVLNNGYKILYCPKSVIYHKESVSTVKESFNFLYYITRNRLYFIKDNIKGINKILSFIYSFIFIFTKAIIKNQDKKPILCAYKDFFRKKKGKLII</sequence>
<name>U5MXC0_CLOSA</name>
<keyword evidence="3" id="KW-0328">Glycosyltransferase</keyword>
<dbReference type="InterPro" id="IPR029044">
    <property type="entry name" value="Nucleotide-diphossugar_trans"/>
</dbReference>
<dbReference type="RefSeq" id="WP_022750239.1">
    <property type="nucleotide sequence ID" value="NC_022571.1"/>
</dbReference>
<dbReference type="Proteomes" id="UP000017118">
    <property type="component" value="Chromosome"/>
</dbReference>
<protein>
    <submittedName>
        <fullName evidence="6">Glycosyltransferase RfbF</fullName>
    </submittedName>
</protein>
<evidence type="ECO:0000256" key="3">
    <source>
        <dbReference type="ARBA" id="ARBA00022676"/>
    </source>
</evidence>
<comment type="similarity">
    <text evidence="2">Belongs to the glycosyltransferase 2 family.</text>
</comment>
<dbReference type="PATRIC" id="fig|1345695.10.peg.2128"/>
<evidence type="ECO:0000313" key="7">
    <source>
        <dbReference type="Proteomes" id="UP000017118"/>
    </source>
</evidence>
<keyword evidence="4 6" id="KW-0808">Transferase</keyword>
<dbReference type="Pfam" id="PF00535">
    <property type="entry name" value="Glycos_transf_2"/>
    <property type="match status" value="1"/>
</dbReference>
<dbReference type="InterPro" id="IPR001173">
    <property type="entry name" value="Glyco_trans_2-like"/>
</dbReference>
<dbReference type="CDD" id="cd04186">
    <property type="entry name" value="GT_2_like_c"/>
    <property type="match status" value="1"/>
</dbReference>
<comment type="pathway">
    <text evidence="1">Cell wall biogenesis; cell wall polysaccharide biosynthesis.</text>
</comment>
<dbReference type="HOGENOM" id="CLU_023845_4_1_9"/>
<dbReference type="KEGG" id="csb:CLSA_c42330"/>
<feature type="domain" description="Glycosyltransferase 2-like" evidence="5">
    <location>
        <begin position="9"/>
        <end position="180"/>
    </location>
</feature>
<keyword evidence="7" id="KW-1185">Reference proteome</keyword>
<organism evidence="6 7">
    <name type="scientific">Clostridium saccharobutylicum DSM 13864</name>
    <dbReference type="NCBI Taxonomy" id="1345695"/>
    <lineage>
        <taxon>Bacteria</taxon>
        <taxon>Bacillati</taxon>
        <taxon>Bacillota</taxon>
        <taxon>Clostridia</taxon>
        <taxon>Eubacteriales</taxon>
        <taxon>Clostridiaceae</taxon>
        <taxon>Clostridium</taxon>
    </lineage>
</organism>
<dbReference type="eggNOG" id="COG1216">
    <property type="taxonomic scope" value="Bacteria"/>
</dbReference>
<dbReference type="Gene3D" id="3.90.550.10">
    <property type="entry name" value="Spore Coat Polysaccharide Biosynthesis Protein SpsA, Chain A"/>
    <property type="match status" value="1"/>
</dbReference>
<dbReference type="AlphaFoldDB" id="U5MXC0"/>
<dbReference type="OrthoDB" id="9813495at2"/>
<gene>
    <name evidence="6" type="primary">rfbF</name>
    <name evidence="6" type="ORF">CLSA_c42330</name>
</gene>
<dbReference type="PANTHER" id="PTHR43179:SF12">
    <property type="entry name" value="GALACTOFURANOSYLTRANSFERASE GLFT2"/>
    <property type="match status" value="1"/>
</dbReference>
<dbReference type="GeneID" id="55476512"/>